<evidence type="ECO:0000313" key="4">
    <source>
        <dbReference type="Proteomes" id="UP001209854"/>
    </source>
</evidence>
<evidence type="ECO:0000313" key="3">
    <source>
        <dbReference type="EMBL" id="MCW7556519.1"/>
    </source>
</evidence>
<dbReference type="EMBL" id="JAPFCC010000002">
    <property type="protein sequence ID" value="MCW7556519.1"/>
    <property type="molecule type" value="Genomic_DNA"/>
</dbReference>
<dbReference type="RefSeq" id="WP_262566140.1">
    <property type="nucleotide sequence ID" value="NZ_CP103299.1"/>
</dbReference>
<keyword evidence="4" id="KW-1185">Reference proteome</keyword>
<organism evidence="3 4">
    <name type="scientific">Endozoicomonas gorgoniicola</name>
    <dbReference type="NCBI Taxonomy" id="1234144"/>
    <lineage>
        <taxon>Bacteria</taxon>
        <taxon>Pseudomonadati</taxon>
        <taxon>Pseudomonadota</taxon>
        <taxon>Gammaproteobacteria</taxon>
        <taxon>Oceanospirillales</taxon>
        <taxon>Endozoicomonadaceae</taxon>
        <taxon>Endozoicomonas</taxon>
    </lineage>
</organism>
<evidence type="ECO:0000313" key="2">
    <source>
        <dbReference type="EMBL" id="MCW7556460.1"/>
    </source>
</evidence>
<proteinExistence type="predicted"/>
<gene>
    <name evidence="2" type="ORF">NX722_28260</name>
    <name evidence="3" type="ORF">NX722_28555</name>
</gene>
<accession>A0ABT3N4F9</accession>
<protein>
    <recommendedName>
        <fullName evidence="5">Curli production assembly/transport component CsgE</fullName>
    </recommendedName>
</protein>
<feature type="chain" id="PRO_5045032299" description="Curli production assembly/transport component CsgE" evidence="1">
    <location>
        <begin position="20"/>
        <end position="134"/>
    </location>
</feature>
<reference evidence="3 4" key="1">
    <citation type="submission" date="2022-10" db="EMBL/GenBank/DDBJ databases">
        <title>High-quality genome sequences of two octocoral-associated bacteria, Endozoicomonas euniceicola EF212 and Endozoicomonas gorgoniicola PS125.</title>
        <authorList>
            <person name="Chiou Y.-J."/>
            <person name="Chen Y.-H."/>
        </authorList>
    </citation>
    <scope>NUCLEOTIDE SEQUENCE [LARGE SCALE GENOMIC DNA]</scope>
    <source>
        <strain evidence="3 4">PS125</strain>
    </source>
</reference>
<dbReference type="Proteomes" id="UP001209854">
    <property type="component" value="Unassembled WGS sequence"/>
</dbReference>
<dbReference type="EMBL" id="JAPFCC010000001">
    <property type="protein sequence ID" value="MCW7556460.1"/>
    <property type="molecule type" value="Genomic_DNA"/>
</dbReference>
<keyword evidence="1" id="KW-0732">Signal</keyword>
<name>A0ABT3N4F9_9GAMM</name>
<evidence type="ECO:0000256" key="1">
    <source>
        <dbReference type="SAM" id="SignalP"/>
    </source>
</evidence>
<feature type="signal peptide" evidence="1">
    <location>
        <begin position="1"/>
        <end position="19"/>
    </location>
</feature>
<comment type="caution">
    <text evidence="3">The sequence shown here is derived from an EMBL/GenBank/DDBJ whole genome shotgun (WGS) entry which is preliminary data.</text>
</comment>
<evidence type="ECO:0008006" key="5">
    <source>
        <dbReference type="Google" id="ProtNLM"/>
    </source>
</evidence>
<sequence>MIKTSLLLMLSTLAMTSIASDEQESEIYNEIASSKNGRYVFSQISEMRRDQYMLDTKTGRIWVITVNKDEDLFLMPIPFSDGRGLSTQLPVPLEYLLELETTHRDIRDQALYEQVMSELDIPDQAKTNRATPPK</sequence>